<keyword evidence="3" id="KW-1185">Reference proteome</keyword>
<protein>
    <submittedName>
        <fullName evidence="2">Uncharacterized protein</fullName>
    </submittedName>
</protein>
<evidence type="ECO:0000256" key="1">
    <source>
        <dbReference type="SAM" id="Phobius"/>
    </source>
</evidence>
<feature type="transmembrane region" description="Helical" evidence="1">
    <location>
        <begin position="88"/>
        <end position="107"/>
    </location>
</feature>
<evidence type="ECO:0000313" key="3">
    <source>
        <dbReference type="Proteomes" id="UP000297900"/>
    </source>
</evidence>
<comment type="caution">
    <text evidence="2">The sequence shown here is derived from an EMBL/GenBank/DDBJ whole genome shotgun (WGS) entry which is preliminary data.</text>
</comment>
<sequence length="211" mass="24351">MELSDLTIRLLLLFFPGIIATLILDKLTTHRGRELKDFILYSFILGLTSYSILYIAVEIINLINNTTLTVQFIEALTNGKSTINIKEVFFATLISFILGVLVSIMVNRKMIHRAAQKLKITKKFGDSDVWQYIFESPDIEWITIRDLSNDLVYQGWVSAYSDTHDNNELFLRDVIVYRNSDGSRLYEVKGMYLTKNKDDLIIEFPQIGQPQ</sequence>
<keyword evidence="1" id="KW-1133">Transmembrane helix</keyword>
<dbReference type="InterPro" id="IPR045919">
    <property type="entry name" value="DUF6338"/>
</dbReference>
<dbReference type="EMBL" id="SOMN01000071">
    <property type="protein sequence ID" value="TFE19347.1"/>
    <property type="molecule type" value="Genomic_DNA"/>
</dbReference>
<keyword evidence="1" id="KW-0472">Membrane</keyword>
<accession>A0A4Y8LMY5</accession>
<feature type="transmembrane region" description="Helical" evidence="1">
    <location>
        <begin position="6"/>
        <end position="26"/>
    </location>
</feature>
<feature type="transmembrane region" description="Helical" evidence="1">
    <location>
        <begin position="38"/>
        <end position="57"/>
    </location>
</feature>
<gene>
    <name evidence="2" type="ORF">E2980_23490</name>
</gene>
<keyword evidence="1" id="KW-0812">Transmembrane</keyword>
<proteinExistence type="predicted"/>
<dbReference type="Pfam" id="PF19865">
    <property type="entry name" value="DUF6338"/>
    <property type="match status" value="1"/>
</dbReference>
<organism evidence="2 3">
    <name type="scientific">Cohnella luojiensis</name>
    <dbReference type="NCBI Taxonomy" id="652876"/>
    <lineage>
        <taxon>Bacteria</taxon>
        <taxon>Bacillati</taxon>
        <taxon>Bacillota</taxon>
        <taxon>Bacilli</taxon>
        <taxon>Bacillales</taxon>
        <taxon>Paenibacillaceae</taxon>
        <taxon>Cohnella</taxon>
    </lineage>
</organism>
<dbReference type="RefSeq" id="WP_135154666.1">
    <property type="nucleotide sequence ID" value="NZ_SOMN01000071.1"/>
</dbReference>
<dbReference type="Proteomes" id="UP000297900">
    <property type="component" value="Unassembled WGS sequence"/>
</dbReference>
<name>A0A4Y8LMY5_9BACL</name>
<dbReference type="OrthoDB" id="340214at2"/>
<evidence type="ECO:0000313" key="2">
    <source>
        <dbReference type="EMBL" id="TFE19347.1"/>
    </source>
</evidence>
<reference evidence="2 3" key="1">
    <citation type="submission" date="2019-03" db="EMBL/GenBank/DDBJ databases">
        <title>Cohnella endophytica sp. nov., a novel endophytic bacterium isolated from bark of Sonneratia apetala.</title>
        <authorList>
            <person name="Tuo L."/>
        </authorList>
    </citation>
    <scope>NUCLEOTIDE SEQUENCE [LARGE SCALE GENOMIC DNA]</scope>
    <source>
        <strain evidence="2 3">CCTCC AB 208254</strain>
    </source>
</reference>
<dbReference type="AlphaFoldDB" id="A0A4Y8LMY5"/>